<gene>
    <name evidence="7" type="ORF">H3V42_07190</name>
</gene>
<keyword evidence="4" id="KW-0804">Transcription</keyword>
<evidence type="ECO:0000256" key="4">
    <source>
        <dbReference type="ARBA" id="ARBA00023163"/>
    </source>
</evidence>
<evidence type="ECO:0000259" key="6">
    <source>
        <dbReference type="Pfam" id="PF13693"/>
    </source>
</evidence>
<dbReference type="Pfam" id="PF13693">
    <property type="entry name" value="HTH_35"/>
    <property type="match status" value="1"/>
</dbReference>
<protein>
    <submittedName>
        <fullName evidence="7">Helix-turn-helix domain-containing protein</fullName>
    </submittedName>
</protein>
<keyword evidence="3" id="KW-0238">DNA-binding</keyword>
<proteinExistence type="inferred from homology"/>
<feature type="domain" description="Ner winged helix-turn-helix DNA-binding" evidence="6">
    <location>
        <begin position="7"/>
        <end position="62"/>
    </location>
</feature>
<organism evidence="7 8">
    <name type="scientific">Sphingobium yanoikuyae</name>
    <name type="common">Sphingomonas yanoikuyae</name>
    <dbReference type="NCBI Taxonomy" id="13690"/>
    <lineage>
        <taxon>Bacteria</taxon>
        <taxon>Pseudomonadati</taxon>
        <taxon>Pseudomonadota</taxon>
        <taxon>Alphaproteobacteria</taxon>
        <taxon>Sphingomonadales</taxon>
        <taxon>Sphingomonadaceae</taxon>
        <taxon>Sphingobium</taxon>
    </lineage>
</organism>
<keyword evidence="2" id="KW-0805">Transcription regulation</keyword>
<evidence type="ECO:0000313" key="8">
    <source>
        <dbReference type="Proteomes" id="UP000515377"/>
    </source>
</evidence>
<feature type="compositionally biased region" description="Polar residues" evidence="5">
    <location>
        <begin position="62"/>
        <end position="76"/>
    </location>
</feature>
<name>A0A9X7UBR4_SPHYA</name>
<dbReference type="GO" id="GO:0003677">
    <property type="term" value="F:DNA binding"/>
    <property type="evidence" value="ECO:0007669"/>
    <property type="project" value="UniProtKB-KW"/>
</dbReference>
<evidence type="ECO:0000256" key="3">
    <source>
        <dbReference type="ARBA" id="ARBA00023125"/>
    </source>
</evidence>
<dbReference type="InterPro" id="IPR010982">
    <property type="entry name" value="Lambda_DNA-bd_dom_sf"/>
</dbReference>
<evidence type="ECO:0000256" key="5">
    <source>
        <dbReference type="SAM" id="MobiDB-lite"/>
    </source>
</evidence>
<evidence type="ECO:0000256" key="1">
    <source>
        <dbReference type="ARBA" id="ARBA00006157"/>
    </source>
</evidence>
<dbReference type="Gene3D" id="1.10.260.40">
    <property type="entry name" value="lambda repressor-like DNA-binding domains"/>
    <property type="match status" value="1"/>
</dbReference>
<dbReference type="AlphaFoldDB" id="A0A9X7UBR4"/>
<comment type="similarity">
    <text evidence="1">Belongs to the ner transcriptional regulatory family.</text>
</comment>
<dbReference type="Proteomes" id="UP000515377">
    <property type="component" value="Chromosome"/>
</dbReference>
<evidence type="ECO:0000256" key="2">
    <source>
        <dbReference type="ARBA" id="ARBA00023015"/>
    </source>
</evidence>
<reference evidence="7 8" key="1">
    <citation type="submission" date="2020-07" db="EMBL/GenBank/DDBJ databases">
        <title>Whole genome sequence of Sphingobium yanoikuyae A3.</title>
        <authorList>
            <person name="Han S.-S."/>
        </authorList>
    </citation>
    <scope>NUCLEOTIDE SEQUENCE [LARGE SCALE GENOMIC DNA]</scope>
    <source>
        <strain evidence="7 8">A3</strain>
    </source>
</reference>
<feature type="region of interest" description="Disordered" evidence="5">
    <location>
        <begin position="61"/>
        <end position="89"/>
    </location>
</feature>
<dbReference type="InterPro" id="IPR038722">
    <property type="entry name" value="Ner_HTH_dom"/>
</dbReference>
<evidence type="ECO:0000313" key="7">
    <source>
        <dbReference type="EMBL" id="QNG47386.1"/>
    </source>
</evidence>
<dbReference type="EMBL" id="CP060122">
    <property type="protein sequence ID" value="QNG47386.1"/>
    <property type="molecule type" value="Genomic_DNA"/>
</dbReference>
<sequence length="89" mass="10057">MSDLSLHPDVVRGILRMRYGTMDKFSQACGLKPYALRDFLRGQSSTAKHAVAKELGVKPDQLTVSKNSTNVEFNSRPSKRRHRQNAEAR</sequence>
<accession>A0A9X7UBR4</accession>